<feature type="compositionally biased region" description="Basic residues" evidence="5">
    <location>
        <begin position="34"/>
        <end position="46"/>
    </location>
</feature>
<evidence type="ECO:0000256" key="5">
    <source>
        <dbReference type="SAM" id="MobiDB-lite"/>
    </source>
</evidence>
<keyword evidence="6" id="KW-0969">Cilium</keyword>
<keyword evidence="6" id="KW-0282">Flagellum</keyword>
<protein>
    <submittedName>
        <fullName evidence="6">Flagellar assembly protein FliW</fullName>
    </submittedName>
</protein>
<proteinExistence type="predicted"/>
<dbReference type="Gene3D" id="2.30.290.10">
    <property type="entry name" value="BH3618-like"/>
    <property type="match status" value="1"/>
</dbReference>
<dbReference type="RefSeq" id="WP_023949624.1">
    <property type="nucleotide sequence ID" value="NZ_UAWL01000006.1"/>
</dbReference>
<keyword evidence="2" id="KW-1005">Bacterial flagellum biogenesis</keyword>
<dbReference type="Pfam" id="PF02623">
    <property type="entry name" value="FliW"/>
    <property type="match status" value="1"/>
</dbReference>
<sequence>MEYEFKAPVLGFEYITRYEFEKIDEYFAKITQKNKPKNTNQKHKNKNLSQDSHNKEPHKIDSQNLDTTPIEIMLINPYALREYSFKIPKYIELLLGITSNSQIEVYCPLTLHSHIQDSTINFLAPIVFHLTNKQAAQVALSMMDYPNFGFKEPLQSFLKER</sequence>
<dbReference type="GO" id="GO:0044780">
    <property type="term" value="P:bacterial-type flagellum assembly"/>
    <property type="evidence" value="ECO:0007669"/>
    <property type="project" value="InterPro"/>
</dbReference>
<keyword evidence="3" id="KW-0810">Translation regulation</keyword>
<accession>A0A2X3BNH1</accession>
<evidence type="ECO:0000313" key="7">
    <source>
        <dbReference type="Proteomes" id="UP000250166"/>
    </source>
</evidence>
<organism evidence="6 7">
    <name type="scientific">Helicobacter fennelliae</name>
    <dbReference type="NCBI Taxonomy" id="215"/>
    <lineage>
        <taxon>Bacteria</taxon>
        <taxon>Pseudomonadati</taxon>
        <taxon>Campylobacterota</taxon>
        <taxon>Epsilonproteobacteria</taxon>
        <taxon>Campylobacterales</taxon>
        <taxon>Helicobacteraceae</taxon>
        <taxon>Helicobacter</taxon>
    </lineage>
</organism>
<evidence type="ECO:0000256" key="2">
    <source>
        <dbReference type="ARBA" id="ARBA00022795"/>
    </source>
</evidence>
<evidence type="ECO:0000313" key="6">
    <source>
        <dbReference type="EMBL" id="SQB97635.1"/>
    </source>
</evidence>
<evidence type="ECO:0000256" key="1">
    <source>
        <dbReference type="ARBA" id="ARBA00022490"/>
    </source>
</evidence>
<keyword evidence="4" id="KW-0143">Chaperone</keyword>
<dbReference type="InterPro" id="IPR003775">
    <property type="entry name" value="Flagellar_assembly_factor_FliW"/>
</dbReference>
<evidence type="ECO:0000256" key="3">
    <source>
        <dbReference type="ARBA" id="ARBA00022845"/>
    </source>
</evidence>
<name>A0A2X3BNH1_9HELI</name>
<dbReference type="EMBL" id="UAWL01000006">
    <property type="protein sequence ID" value="SQB97635.1"/>
    <property type="molecule type" value="Genomic_DNA"/>
</dbReference>
<keyword evidence="6" id="KW-0966">Cell projection</keyword>
<dbReference type="SUPFAM" id="SSF141457">
    <property type="entry name" value="BH3618-like"/>
    <property type="match status" value="1"/>
</dbReference>
<dbReference type="PANTHER" id="PTHR39190">
    <property type="entry name" value="FLAGELLAR ASSEMBLY FACTOR FLIW"/>
    <property type="match status" value="1"/>
</dbReference>
<gene>
    <name evidence="6" type="primary">fliW1</name>
    <name evidence="6" type="ORF">NCTC13102_00294</name>
</gene>
<dbReference type="Proteomes" id="UP000250166">
    <property type="component" value="Unassembled WGS sequence"/>
</dbReference>
<feature type="region of interest" description="Disordered" evidence="5">
    <location>
        <begin position="34"/>
        <end position="62"/>
    </location>
</feature>
<dbReference type="AlphaFoldDB" id="A0A2X3BNH1"/>
<reference evidence="6 7" key="1">
    <citation type="submission" date="2018-06" db="EMBL/GenBank/DDBJ databases">
        <authorList>
            <consortium name="Pathogen Informatics"/>
            <person name="Doyle S."/>
        </authorList>
    </citation>
    <scope>NUCLEOTIDE SEQUENCE [LARGE SCALE GENOMIC DNA]</scope>
    <source>
        <strain evidence="6 7">NCTC13102</strain>
    </source>
</reference>
<dbReference type="GO" id="GO:0006417">
    <property type="term" value="P:regulation of translation"/>
    <property type="evidence" value="ECO:0007669"/>
    <property type="project" value="UniProtKB-KW"/>
</dbReference>
<feature type="compositionally biased region" description="Basic and acidic residues" evidence="5">
    <location>
        <begin position="52"/>
        <end position="61"/>
    </location>
</feature>
<keyword evidence="1" id="KW-0963">Cytoplasm</keyword>
<dbReference type="PANTHER" id="PTHR39190:SF1">
    <property type="entry name" value="FLAGELLAR ASSEMBLY FACTOR FLIW"/>
    <property type="match status" value="1"/>
</dbReference>
<dbReference type="InterPro" id="IPR024046">
    <property type="entry name" value="Flagellar_assmbl_FliW_dom_sf"/>
</dbReference>
<evidence type="ECO:0000256" key="4">
    <source>
        <dbReference type="ARBA" id="ARBA00023186"/>
    </source>
</evidence>